<keyword evidence="1" id="KW-0443">Lipid metabolism</keyword>
<evidence type="ECO:0000259" key="3">
    <source>
        <dbReference type="PROSITE" id="PS50008"/>
    </source>
</evidence>
<dbReference type="InterPro" id="IPR035892">
    <property type="entry name" value="C2_domain_sf"/>
</dbReference>
<dbReference type="CDD" id="cd00275">
    <property type="entry name" value="C2_PLC_like"/>
    <property type="match status" value="1"/>
</dbReference>
<dbReference type="GO" id="GO:0016042">
    <property type="term" value="P:lipid catabolic process"/>
    <property type="evidence" value="ECO:0007669"/>
    <property type="project" value="UniProtKB-KW"/>
</dbReference>
<keyword evidence="5" id="KW-1185">Reference proteome</keyword>
<evidence type="ECO:0000259" key="2">
    <source>
        <dbReference type="PROSITE" id="PS50004"/>
    </source>
</evidence>
<dbReference type="EC" id="3.1.4.11" evidence="1"/>
<keyword evidence="1" id="KW-0378">Hydrolase</keyword>
<dbReference type="InterPro" id="IPR001192">
    <property type="entry name" value="PI-PLC_fam"/>
</dbReference>
<dbReference type="Pfam" id="PF00168">
    <property type="entry name" value="C2"/>
    <property type="match status" value="1"/>
</dbReference>
<feature type="domain" description="PI-PLC Y-box" evidence="3">
    <location>
        <begin position="4"/>
        <end position="91"/>
    </location>
</feature>
<dbReference type="GO" id="GO:0051209">
    <property type="term" value="P:release of sequestered calcium ion into cytosol"/>
    <property type="evidence" value="ECO:0007669"/>
    <property type="project" value="TreeGrafter"/>
</dbReference>
<dbReference type="OrthoDB" id="269822at2759"/>
<dbReference type="GO" id="GO:0046488">
    <property type="term" value="P:phosphatidylinositol metabolic process"/>
    <property type="evidence" value="ECO:0007669"/>
    <property type="project" value="TreeGrafter"/>
</dbReference>
<dbReference type="PROSITE" id="PS50008">
    <property type="entry name" value="PIPLC_Y_DOMAIN"/>
    <property type="match status" value="1"/>
</dbReference>
<dbReference type="GO" id="GO:0004435">
    <property type="term" value="F:phosphatidylinositol-4,5-bisphosphate phospholipase C activity"/>
    <property type="evidence" value="ECO:0007669"/>
    <property type="project" value="UniProtKB-EC"/>
</dbReference>
<proteinExistence type="predicted"/>
<dbReference type="SUPFAM" id="SSF51695">
    <property type="entry name" value="PLC-like phosphodiesterases"/>
    <property type="match status" value="1"/>
</dbReference>
<protein>
    <recommendedName>
        <fullName evidence="1">Phosphoinositide phospholipase C</fullName>
        <ecNumber evidence="1">3.1.4.11</ecNumber>
    </recommendedName>
</protein>
<dbReference type="AlphaFoldDB" id="A0A8S3Z1E2"/>
<feature type="domain" description="C2" evidence="2">
    <location>
        <begin position="94"/>
        <end position="218"/>
    </location>
</feature>
<dbReference type="Pfam" id="PF00387">
    <property type="entry name" value="PI-PLC-Y"/>
    <property type="match status" value="1"/>
</dbReference>
<name>A0A8S3Z1E2_9EUPU</name>
<dbReference type="PANTHER" id="PTHR10336">
    <property type="entry name" value="PHOSPHOINOSITIDE-SPECIFIC PHOSPHOLIPASE C FAMILY PROTEIN"/>
    <property type="match status" value="1"/>
</dbReference>
<sequence>AGKFCETSSLSEERVGRDDKQMILYNQFQISRIYPKFLRVTSTNFDPIPKWNVGCQMVALNYQTPDKPMQINQAMFAQNGRCGYVLKPRFMNSSHYNPSEITSLKKDVEAVVLTVTVLGGRNLGSMLSAVGVMQPFVMVEVLGLPLDCQTQRTKISQDKNVLNPVWKNEVFVFHISCPDLAFIRFEVGSEVSQAACLGQATFHLKSIRQGYRSVPLQNVYSEALASSSLLVHINIRNPKEEEERNMFRIVEETRKLYMELSMSVQNDKKREQLQQTEQKLLEYLKRSRQNGYRKTWRH</sequence>
<dbReference type="GO" id="GO:0032587">
    <property type="term" value="C:ruffle membrane"/>
    <property type="evidence" value="ECO:0007669"/>
    <property type="project" value="TreeGrafter"/>
</dbReference>
<dbReference type="InterPro" id="IPR001711">
    <property type="entry name" value="PLipase_C_Pinositol-sp_Y"/>
</dbReference>
<comment type="caution">
    <text evidence="4">The sequence shown here is derived from an EMBL/GenBank/DDBJ whole genome shotgun (WGS) entry which is preliminary data.</text>
</comment>
<evidence type="ECO:0000256" key="1">
    <source>
        <dbReference type="RuleBase" id="RU361133"/>
    </source>
</evidence>
<dbReference type="Gene3D" id="2.60.40.150">
    <property type="entry name" value="C2 domain"/>
    <property type="match status" value="1"/>
</dbReference>
<dbReference type="Gene3D" id="3.20.20.190">
    <property type="entry name" value="Phosphatidylinositol (PI) phosphodiesterase"/>
    <property type="match status" value="1"/>
</dbReference>
<dbReference type="SMART" id="SM00239">
    <property type="entry name" value="C2"/>
    <property type="match status" value="1"/>
</dbReference>
<dbReference type="InterPro" id="IPR000008">
    <property type="entry name" value="C2_dom"/>
</dbReference>
<accession>A0A8S3Z1E2</accession>
<dbReference type="PROSITE" id="PS50004">
    <property type="entry name" value="C2"/>
    <property type="match status" value="1"/>
</dbReference>
<evidence type="ECO:0000313" key="5">
    <source>
        <dbReference type="Proteomes" id="UP000678393"/>
    </source>
</evidence>
<reference evidence="4" key="1">
    <citation type="submission" date="2021-04" db="EMBL/GenBank/DDBJ databases">
        <authorList>
            <consortium name="Molecular Ecology Group"/>
        </authorList>
    </citation>
    <scope>NUCLEOTIDE SEQUENCE</scope>
</reference>
<keyword evidence="1" id="KW-0442">Lipid degradation</keyword>
<gene>
    <name evidence="4" type="ORF">CUNI_LOCUS8835</name>
</gene>
<comment type="catalytic activity">
    <reaction evidence="1">
        <text>a 1,2-diacyl-sn-glycero-3-phospho-(1D-myo-inositol-4,5-bisphosphate) + H2O = 1D-myo-inositol 1,4,5-trisphosphate + a 1,2-diacyl-sn-glycerol + H(+)</text>
        <dbReference type="Rhea" id="RHEA:33179"/>
        <dbReference type="ChEBI" id="CHEBI:15377"/>
        <dbReference type="ChEBI" id="CHEBI:15378"/>
        <dbReference type="ChEBI" id="CHEBI:17815"/>
        <dbReference type="ChEBI" id="CHEBI:58456"/>
        <dbReference type="ChEBI" id="CHEBI:203600"/>
        <dbReference type="EC" id="3.1.4.11"/>
    </reaction>
</comment>
<dbReference type="SUPFAM" id="SSF49562">
    <property type="entry name" value="C2 domain (Calcium/lipid-binding domain, CaLB)"/>
    <property type="match status" value="1"/>
</dbReference>
<dbReference type="Proteomes" id="UP000678393">
    <property type="component" value="Unassembled WGS sequence"/>
</dbReference>
<evidence type="ECO:0000313" key="4">
    <source>
        <dbReference type="EMBL" id="CAG5123277.1"/>
    </source>
</evidence>
<dbReference type="PANTHER" id="PTHR10336:SF159">
    <property type="entry name" value="1-PHOSPHATIDYLINOSITOL 4,5-BISPHOSPHATE PHOSPHODIESTERASE GAMMA"/>
    <property type="match status" value="1"/>
</dbReference>
<organism evidence="4 5">
    <name type="scientific">Candidula unifasciata</name>
    <dbReference type="NCBI Taxonomy" id="100452"/>
    <lineage>
        <taxon>Eukaryota</taxon>
        <taxon>Metazoa</taxon>
        <taxon>Spiralia</taxon>
        <taxon>Lophotrochozoa</taxon>
        <taxon>Mollusca</taxon>
        <taxon>Gastropoda</taxon>
        <taxon>Heterobranchia</taxon>
        <taxon>Euthyneura</taxon>
        <taxon>Panpulmonata</taxon>
        <taxon>Eupulmonata</taxon>
        <taxon>Stylommatophora</taxon>
        <taxon>Helicina</taxon>
        <taxon>Helicoidea</taxon>
        <taxon>Geomitridae</taxon>
        <taxon>Candidula</taxon>
    </lineage>
</organism>
<dbReference type="PRINTS" id="PR00390">
    <property type="entry name" value="PHPHLIPASEC"/>
</dbReference>
<dbReference type="SMART" id="SM00149">
    <property type="entry name" value="PLCYc"/>
    <property type="match status" value="1"/>
</dbReference>
<dbReference type="GO" id="GO:0048015">
    <property type="term" value="P:phosphatidylinositol-mediated signaling"/>
    <property type="evidence" value="ECO:0007669"/>
    <property type="project" value="TreeGrafter"/>
</dbReference>
<dbReference type="EMBL" id="CAJHNH020001491">
    <property type="protein sequence ID" value="CAG5123277.1"/>
    <property type="molecule type" value="Genomic_DNA"/>
</dbReference>
<dbReference type="InterPro" id="IPR017946">
    <property type="entry name" value="PLC-like_Pdiesterase_TIM-brl"/>
</dbReference>
<feature type="non-terminal residue" evidence="4">
    <location>
        <position position="298"/>
    </location>
</feature>